<dbReference type="InterPro" id="IPR025558">
    <property type="entry name" value="DUF4283"/>
</dbReference>
<gene>
    <name evidence="2" type="ORF">T459_04257</name>
</gene>
<sequence>MKMKLIRKMKNGIELQFSMLLEILHSVGALERSIAAKWNFATKPKFYYHNKGYFVLLSNSVEDMNGVLYSGPHTINNRPIILKVIIGDFKTILEVDDRVGSPVEIRYFSDFFQDMDVSELKSVGRTYTWTNSHSKAIVNAEWKQKFTHLEAEVMNLGCSDHSPIAIMLDEKRSIGG</sequence>
<name>A0A2G3A4I4_CAPAN</name>
<dbReference type="STRING" id="4072.A0A2G3A4I4"/>
<keyword evidence="3" id="KW-1185">Reference proteome</keyword>
<evidence type="ECO:0000259" key="1">
    <source>
        <dbReference type="Pfam" id="PF14111"/>
    </source>
</evidence>
<dbReference type="Proteomes" id="UP000222542">
    <property type="component" value="Unassembled WGS sequence"/>
</dbReference>
<accession>A0A2G3A4I4</accession>
<protein>
    <recommendedName>
        <fullName evidence="1">DUF4283 domain-containing protein</fullName>
    </recommendedName>
</protein>
<dbReference type="SUPFAM" id="SSF56219">
    <property type="entry name" value="DNase I-like"/>
    <property type="match status" value="1"/>
</dbReference>
<dbReference type="EMBL" id="AYRZ02000002">
    <property type="protein sequence ID" value="PHT89144.1"/>
    <property type="molecule type" value="Genomic_DNA"/>
</dbReference>
<dbReference type="PANTHER" id="PTHR33233">
    <property type="entry name" value="ENDONUCLEASE/EXONUCLEASE/PHOSPHATASE"/>
    <property type="match status" value="1"/>
</dbReference>
<dbReference type="Gramene" id="PHT89144">
    <property type="protein sequence ID" value="PHT89144"/>
    <property type="gene ID" value="T459_04257"/>
</dbReference>
<feature type="domain" description="DUF4283" evidence="1">
    <location>
        <begin position="25"/>
        <end position="84"/>
    </location>
</feature>
<dbReference type="Gene3D" id="3.60.10.10">
    <property type="entry name" value="Endonuclease/exonuclease/phosphatase"/>
    <property type="match status" value="1"/>
</dbReference>
<evidence type="ECO:0000313" key="3">
    <source>
        <dbReference type="Proteomes" id="UP000222542"/>
    </source>
</evidence>
<proteinExistence type="predicted"/>
<dbReference type="PANTHER" id="PTHR33233:SF17">
    <property type="entry name" value="DUF4283 DOMAIN-CONTAINING PROTEIN"/>
    <property type="match status" value="1"/>
</dbReference>
<evidence type="ECO:0000313" key="2">
    <source>
        <dbReference type="EMBL" id="PHT89144.1"/>
    </source>
</evidence>
<dbReference type="AlphaFoldDB" id="A0A2G3A4I4"/>
<dbReference type="Pfam" id="PF14111">
    <property type="entry name" value="DUF4283"/>
    <property type="match status" value="1"/>
</dbReference>
<reference evidence="2 3" key="2">
    <citation type="journal article" date="2017" name="Genome Biol.">
        <title>New reference genome sequences of hot pepper reveal the massive evolution of plant disease-resistance genes by retroduplication.</title>
        <authorList>
            <person name="Kim S."/>
            <person name="Park J."/>
            <person name="Yeom S.I."/>
            <person name="Kim Y.M."/>
            <person name="Seo E."/>
            <person name="Kim K.T."/>
            <person name="Kim M.S."/>
            <person name="Lee J.M."/>
            <person name="Cheong K."/>
            <person name="Shin H.S."/>
            <person name="Kim S.B."/>
            <person name="Han K."/>
            <person name="Lee J."/>
            <person name="Park M."/>
            <person name="Lee H.A."/>
            <person name="Lee H.Y."/>
            <person name="Lee Y."/>
            <person name="Oh S."/>
            <person name="Lee J.H."/>
            <person name="Choi E."/>
            <person name="Choi E."/>
            <person name="Lee S.E."/>
            <person name="Jeon J."/>
            <person name="Kim H."/>
            <person name="Choi G."/>
            <person name="Song H."/>
            <person name="Lee J."/>
            <person name="Lee S.C."/>
            <person name="Kwon J.K."/>
            <person name="Lee H.Y."/>
            <person name="Koo N."/>
            <person name="Hong Y."/>
            <person name="Kim R.W."/>
            <person name="Kang W.H."/>
            <person name="Huh J.H."/>
            <person name="Kang B.C."/>
            <person name="Yang T.J."/>
            <person name="Lee Y.H."/>
            <person name="Bennetzen J.L."/>
            <person name="Choi D."/>
        </authorList>
    </citation>
    <scope>NUCLEOTIDE SEQUENCE [LARGE SCALE GENOMIC DNA]</scope>
    <source>
        <strain evidence="3">cv. CM334</strain>
    </source>
</reference>
<dbReference type="InterPro" id="IPR036691">
    <property type="entry name" value="Endo/exonu/phosph_ase_sf"/>
</dbReference>
<comment type="caution">
    <text evidence="2">The sequence shown here is derived from an EMBL/GenBank/DDBJ whole genome shotgun (WGS) entry which is preliminary data.</text>
</comment>
<organism evidence="2 3">
    <name type="scientific">Capsicum annuum</name>
    <name type="common">Capsicum pepper</name>
    <dbReference type="NCBI Taxonomy" id="4072"/>
    <lineage>
        <taxon>Eukaryota</taxon>
        <taxon>Viridiplantae</taxon>
        <taxon>Streptophyta</taxon>
        <taxon>Embryophyta</taxon>
        <taxon>Tracheophyta</taxon>
        <taxon>Spermatophyta</taxon>
        <taxon>Magnoliopsida</taxon>
        <taxon>eudicotyledons</taxon>
        <taxon>Gunneridae</taxon>
        <taxon>Pentapetalae</taxon>
        <taxon>asterids</taxon>
        <taxon>lamiids</taxon>
        <taxon>Solanales</taxon>
        <taxon>Solanaceae</taxon>
        <taxon>Solanoideae</taxon>
        <taxon>Capsiceae</taxon>
        <taxon>Capsicum</taxon>
    </lineage>
</organism>
<reference evidence="2 3" key="1">
    <citation type="journal article" date="2014" name="Nat. Genet.">
        <title>Genome sequence of the hot pepper provides insights into the evolution of pungency in Capsicum species.</title>
        <authorList>
            <person name="Kim S."/>
            <person name="Park M."/>
            <person name="Yeom S.I."/>
            <person name="Kim Y.M."/>
            <person name="Lee J.M."/>
            <person name="Lee H.A."/>
            <person name="Seo E."/>
            <person name="Choi J."/>
            <person name="Cheong K."/>
            <person name="Kim K.T."/>
            <person name="Jung K."/>
            <person name="Lee G.W."/>
            <person name="Oh S.K."/>
            <person name="Bae C."/>
            <person name="Kim S.B."/>
            <person name="Lee H.Y."/>
            <person name="Kim S.Y."/>
            <person name="Kim M.S."/>
            <person name="Kang B.C."/>
            <person name="Jo Y.D."/>
            <person name="Yang H.B."/>
            <person name="Jeong H.J."/>
            <person name="Kang W.H."/>
            <person name="Kwon J.K."/>
            <person name="Shin C."/>
            <person name="Lim J.Y."/>
            <person name="Park J.H."/>
            <person name="Huh J.H."/>
            <person name="Kim J.S."/>
            <person name="Kim B.D."/>
            <person name="Cohen O."/>
            <person name="Paran I."/>
            <person name="Suh M.C."/>
            <person name="Lee S.B."/>
            <person name="Kim Y.K."/>
            <person name="Shin Y."/>
            <person name="Noh S.J."/>
            <person name="Park J."/>
            <person name="Seo Y.S."/>
            <person name="Kwon S.Y."/>
            <person name="Kim H.A."/>
            <person name="Park J.M."/>
            <person name="Kim H.J."/>
            <person name="Choi S.B."/>
            <person name="Bosland P.W."/>
            <person name="Reeves G."/>
            <person name="Jo S.H."/>
            <person name="Lee B.W."/>
            <person name="Cho H.T."/>
            <person name="Choi H.S."/>
            <person name="Lee M.S."/>
            <person name="Yu Y."/>
            <person name="Do Choi Y."/>
            <person name="Park B.S."/>
            <person name="van Deynze A."/>
            <person name="Ashrafi H."/>
            <person name="Hill T."/>
            <person name="Kim W.T."/>
            <person name="Pai H.S."/>
            <person name="Ahn H.K."/>
            <person name="Yeam I."/>
            <person name="Giovannoni J.J."/>
            <person name="Rose J.K."/>
            <person name="Sorensen I."/>
            <person name="Lee S.J."/>
            <person name="Kim R.W."/>
            <person name="Choi I.Y."/>
            <person name="Choi B.S."/>
            <person name="Lim J.S."/>
            <person name="Lee Y.H."/>
            <person name="Choi D."/>
        </authorList>
    </citation>
    <scope>NUCLEOTIDE SEQUENCE [LARGE SCALE GENOMIC DNA]</scope>
    <source>
        <strain evidence="3">cv. CM334</strain>
    </source>
</reference>